<feature type="compositionally biased region" description="Polar residues" evidence="1">
    <location>
        <begin position="26"/>
        <end position="36"/>
    </location>
</feature>
<evidence type="ECO:0000313" key="2">
    <source>
        <dbReference type="EMBL" id="SDL37662.1"/>
    </source>
</evidence>
<feature type="region of interest" description="Disordered" evidence="1">
    <location>
        <begin position="26"/>
        <end position="67"/>
    </location>
</feature>
<evidence type="ECO:0000256" key="1">
    <source>
        <dbReference type="SAM" id="MobiDB-lite"/>
    </source>
</evidence>
<feature type="compositionally biased region" description="Low complexity" evidence="1">
    <location>
        <begin position="39"/>
        <end position="67"/>
    </location>
</feature>
<dbReference type="AlphaFoldDB" id="A0A1G9JK51"/>
<keyword evidence="3" id="KW-1185">Reference proteome</keyword>
<dbReference type="EMBL" id="FNGP01000002">
    <property type="protein sequence ID" value="SDL37662.1"/>
    <property type="molecule type" value="Genomic_DNA"/>
</dbReference>
<evidence type="ECO:0000313" key="3">
    <source>
        <dbReference type="Proteomes" id="UP000199475"/>
    </source>
</evidence>
<dbReference type="Proteomes" id="UP000199475">
    <property type="component" value="Unassembled WGS sequence"/>
</dbReference>
<protein>
    <submittedName>
        <fullName evidence="2">Uncharacterized protein</fullName>
    </submittedName>
</protein>
<gene>
    <name evidence="2" type="ORF">SAMN04488242_1295</name>
</gene>
<dbReference type="STRING" id="686624.SAMN04488242_1295"/>
<dbReference type="RefSeq" id="WP_143008234.1">
    <property type="nucleotide sequence ID" value="NZ_FNGP01000002.1"/>
</dbReference>
<organism evidence="2 3">
    <name type="scientific">Tessaracoccus oleiagri</name>
    <dbReference type="NCBI Taxonomy" id="686624"/>
    <lineage>
        <taxon>Bacteria</taxon>
        <taxon>Bacillati</taxon>
        <taxon>Actinomycetota</taxon>
        <taxon>Actinomycetes</taxon>
        <taxon>Propionibacteriales</taxon>
        <taxon>Propionibacteriaceae</taxon>
        <taxon>Tessaracoccus</taxon>
    </lineage>
</organism>
<reference evidence="2 3" key="1">
    <citation type="submission" date="2016-10" db="EMBL/GenBank/DDBJ databases">
        <authorList>
            <person name="de Groot N.N."/>
        </authorList>
    </citation>
    <scope>NUCLEOTIDE SEQUENCE [LARGE SCALE GENOMIC DNA]</scope>
    <source>
        <strain evidence="2 3">CGMCC 1.9159</strain>
    </source>
</reference>
<name>A0A1G9JK51_9ACTN</name>
<proteinExistence type="predicted"/>
<sequence length="270" mass="29781">MDFLLLMFIIFVILGPVMGYSRYTNRQQMPPGQQPQELYGPQPFGQPGPYGQMTPYGQPGPYGRPQYQQPITAEAFNASKAALEDDITTFGGELRDLDLEVVGRELSPEANEDYTRALDAYDGAKTQLERTRYADDLKRVAEILEDGRFAVATVKARVNGRPLPEHRPPCFFDPAHGPSAEDIMWAPQGGAPRKVPACAADAQRVRLGNDPSIRMVGYGAQMVPYWDNQAYAPYAQGYYGRYGMDPAIRGLAQGALMIGGFSLLMGLFGE</sequence>
<accession>A0A1G9JK51</accession>
<dbReference type="OrthoDB" id="4808153at2"/>